<feature type="compositionally biased region" description="Basic and acidic residues" evidence="1">
    <location>
        <begin position="677"/>
        <end position="696"/>
    </location>
</feature>
<accession>H0VXW0</accession>
<feature type="compositionally biased region" description="Basic and acidic residues" evidence="1">
    <location>
        <begin position="239"/>
        <end position="253"/>
    </location>
</feature>
<feature type="domain" description="Protein phosphatase 1 regulatory subunit 26 N-terminal" evidence="2">
    <location>
        <begin position="1"/>
        <end position="862"/>
    </location>
</feature>
<evidence type="ECO:0000259" key="2">
    <source>
        <dbReference type="Pfam" id="PF15740"/>
    </source>
</evidence>
<dbReference type="Ensembl" id="ENSCPOT00000021428.2">
    <property type="protein sequence ID" value="ENSCPOP00000015541.1"/>
    <property type="gene ID" value="ENSCPOG00000026849.2"/>
</dbReference>
<feature type="region of interest" description="Disordered" evidence="1">
    <location>
        <begin position="66"/>
        <end position="89"/>
    </location>
</feature>
<dbReference type="CTD" id="9858"/>
<dbReference type="FunCoup" id="H0VXW0">
    <property type="interactions" value="528"/>
</dbReference>
<dbReference type="Proteomes" id="UP000005447">
    <property type="component" value="Unassembled WGS sequence"/>
</dbReference>
<feature type="region of interest" description="Disordered" evidence="1">
    <location>
        <begin position="766"/>
        <end position="844"/>
    </location>
</feature>
<feature type="compositionally biased region" description="Pro residues" evidence="1">
    <location>
        <begin position="174"/>
        <end position="189"/>
    </location>
</feature>
<feature type="region of interest" description="Disordered" evidence="1">
    <location>
        <begin position="860"/>
        <end position="883"/>
    </location>
</feature>
<evidence type="ECO:0000313" key="4">
    <source>
        <dbReference type="Proteomes" id="UP000005447"/>
    </source>
</evidence>
<gene>
    <name evidence="3" type="primary">PPP1R26</name>
</gene>
<keyword evidence="4" id="KW-1185">Reference proteome</keyword>
<dbReference type="InParanoid" id="H0VXW0"/>
<feature type="region of interest" description="Disordered" evidence="1">
    <location>
        <begin position="144"/>
        <end position="285"/>
    </location>
</feature>
<dbReference type="STRING" id="10141.ENSCPOP00000015541"/>
<feature type="region of interest" description="Disordered" evidence="1">
    <location>
        <begin position="105"/>
        <end position="132"/>
    </location>
</feature>
<feature type="region of interest" description="Disordered" evidence="1">
    <location>
        <begin position="387"/>
        <end position="469"/>
    </location>
</feature>
<dbReference type="KEGG" id="cpoc:100727677"/>
<feature type="compositionally biased region" description="Low complexity" evidence="1">
    <location>
        <begin position="330"/>
        <end position="340"/>
    </location>
</feature>
<feature type="compositionally biased region" description="Basic and acidic residues" evidence="1">
    <location>
        <begin position="265"/>
        <end position="285"/>
    </location>
</feature>
<organism evidence="3 4">
    <name type="scientific">Cavia porcellus</name>
    <name type="common">Guinea pig</name>
    <dbReference type="NCBI Taxonomy" id="10141"/>
    <lineage>
        <taxon>Eukaryota</taxon>
        <taxon>Metazoa</taxon>
        <taxon>Chordata</taxon>
        <taxon>Craniata</taxon>
        <taxon>Vertebrata</taxon>
        <taxon>Euteleostomi</taxon>
        <taxon>Mammalia</taxon>
        <taxon>Eutheria</taxon>
        <taxon>Euarchontoglires</taxon>
        <taxon>Glires</taxon>
        <taxon>Rodentia</taxon>
        <taxon>Hystricomorpha</taxon>
        <taxon>Caviidae</taxon>
        <taxon>Cavia</taxon>
    </lineage>
</organism>
<feature type="region of interest" description="Disordered" evidence="1">
    <location>
        <begin position="495"/>
        <end position="532"/>
    </location>
</feature>
<feature type="compositionally biased region" description="Low complexity" evidence="1">
    <location>
        <begin position="502"/>
        <end position="526"/>
    </location>
</feature>
<sequence length="1240" mass="130930">MFLMNAPPVVSLQSKWEAFGPPGSFRFPGCFSESKEDVARASVSAKVQMIISTLQQHDTVPLGMSDERREAQRSQKAERCRDARLATSPSACKEQSPAFAACGLAARQGSPPGEEAAADLGPLGLDSDSDDSVDRDIEQAIQEYLKARNGAAQPPSVGAQPGRVSPGNSRCKPEPPNSSTPPALGPPKLAPVLGSISGISVAAGEDQGSASPVSVSSEDSFEQSIQAEIEQFLHKKRQHENPRCEASVDRNPDPNENAVRATLKTNKEPPIKTAPRQDLRGTSKEFLFRKPPRLVKVISQPRSLRAKVLPEPETMGSARLAVPKAEAAQSKGGVRRSAGAGRRGRQARSPALVCEASDSSSDDGIEEAIQLYQLEKTRKEAAGDTLLRAQPREETAPDFPAGGTGSGVKSVLPEAPRRAPSKKKPVALKASDPGLGALDLDHSSKLLKDAKASAPPANTVTKSECGERMSCRADSSAELICAEAILDISKTILPAPMESSDRPPSASPHSHSPDVPSHLDGDSSSVDSDDSIEQEIRSFLALKAQSGSVLARAEGSPQPTQGLLLLPAPNSQASDPKVPAAHKTPDLSPSCKRKRRGGSNTVRLSTPKKTRDVTEGTQDGDCSQSGAQPSQDIRDPPNQGEAGELPAREGDAKVQPVPPKTVGLGDVPLSEGPKGAAKTEEGQSVGEKESSEDKSSSLDSDTDLDTAIKDLLRSRRKLKKRSRDPRASCKKKVRFSTTETRFMERLGSLPGHWKDRSPRVLRSCLSKSGRDSRAGQGRQLPGVFSSTAEVMKPASLGDEDATPGFPSRRAPEGPLFSREMGTPDMVRSALSTSSLSEDSSVDSDDSIELEIQKFLAEKAKESVSISEIHGEAPTTLGTEGPARPEVLCRRELAPAVQHGVCTRSQRARGSGPQPVDGPRAVERAGVQGTASLFGPSGKGTPRNESAPRVPAALGRCEPAQPKSTSGTISAKGSPASWKSVYAHKDQSPRGAEPATVESMFGQLPSCARAAAAEAGSTGGSFHVNYGSQSLLTPSPGHQVDLSLPWSNLAHQSRLPSPWVLNSDGRGLVWTGGLGAEREGAAEVQARGPPGLSSDPRKGPAFPGFPSLLSNQLFHFGKSVPWGATQTGLFSAPLSLPLQGPSFSAFRETPASHGPVFGSPNQVTKDSGHWPNRKAQARLGLHKKNSGSEENILDLRYPHRVTDRDDQDQEALGSDASEFSDTSVEDGGGGSSVVKGKVLKL</sequence>
<proteinExistence type="predicted"/>
<dbReference type="InterPro" id="IPR026130">
    <property type="entry name" value="PPP1R26"/>
</dbReference>
<dbReference type="GO" id="GO:0004864">
    <property type="term" value="F:protein phosphatase inhibitor activity"/>
    <property type="evidence" value="ECO:0007669"/>
    <property type="project" value="InterPro"/>
</dbReference>
<feature type="compositionally biased region" description="Low complexity" evidence="1">
    <location>
        <begin position="828"/>
        <end position="838"/>
    </location>
</feature>
<feature type="region of interest" description="Disordered" evidence="1">
    <location>
        <begin position="308"/>
        <end position="360"/>
    </location>
</feature>
<feature type="region of interest" description="Disordered" evidence="1">
    <location>
        <begin position="1182"/>
        <end position="1240"/>
    </location>
</feature>
<reference evidence="3" key="3">
    <citation type="submission" date="2025-09" db="UniProtKB">
        <authorList>
            <consortium name="Ensembl"/>
        </authorList>
    </citation>
    <scope>IDENTIFICATION</scope>
    <source>
        <strain evidence="3">2N</strain>
    </source>
</reference>
<dbReference type="Pfam" id="PF15740">
    <property type="entry name" value="PPP1R26_N"/>
    <property type="match status" value="1"/>
</dbReference>
<dbReference type="eggNOG" id="ENOG502QRRS">
    <property type="taxonomic scope" value="Eukaryota"/>
</dbReference>
<dbReference type="OMA" id="PWPSRKA"/>
<dbReference type="GeneID" id="100727677"/>
<feature type="compositionally biased region" description="Polar residues" evidence="1">
    <location>
        <begin position="615"/>
        <end position="631"/>
    </location>
</feature>
<name>H0VXW0_CAVPO</name>
<feature type="compositionally biased region" description="Low complexity" evidence="1">
    <location>
        <begin position="113"/>
        <end position="126"/>
    </location>
</feature>
<feature type="region of interest" description="Disordered" evidence="1">
    <location>
        <begin position="546"/>
        <end position="734"/>
    </location>
</feature>
<dbReference type="AlphaFoldDB" id="H0VXW0"/>
<feature type="region of interest" description="Disordered" evidence="1">
    <location>
        <begin position="1144"/>
        <end position="1169"/>
    </location>
</feature>
<evidence type="ECO:0000313" key="3">
    <source>
        <dbReference type="Ensembl" id="ENSCPOP00000015541.1"/>
    </source>
</evidence>
<feature type="compositionally biased region" description="Basic residues" evidence="1">
    <location>
        <begin position="714"/>
        <end position="734"/>
    </location>
</feature>
<dbReference type="GeneTree" id="ENSGT00390000014118"/>
<dbReference type="VEuPathDB" id="HostDB:ENSCPOG00000026849"/>
<feature type="region of interest" description="Disordered" evidence="1">
    <location>
        <begin position="897"/>
        <end position="975"/>
    </location>
</feature>
<feature type="compositionally biased region" description="Low complexity" evidence="1">
    <location>
        <begin position="1231"/>
        <end position="1240"/>
    </location>
</feature>
<feature type="compositionally biased region" description="Polar residues" evidence="1">
    <location>
        <begin position="961"/>
        <end position="970"/>
    </location>
</feature>
<dbReference type="EMBL" id="AAKN02030129">
    <property type="status" value="NOT_ANNOTATED_CDS"/>
    <property type="molecule type" value="Genomic_DNA"/>
</dbReference>
<reference evidence="3" key="2">
    <citation type="submission" date="2025-08" db="UniProtKB">
        <authorList>
            <consortium name="Ensembl"/>
        </authorList>
    </citation>
    <scope>IDENTIFICATION</scope>
    <source>
        <strain evidence="3">2N</strain>
    </source>
</reference>
<dbReference type="PANTHER" id="PTHR15724:SF0">
    <property type="entry name" value="PROTEIN PHOSPHATASE 1 REGULATORY SUBUNIT 26"/>
    <property type="match status" value="1"/>
</dbReference>
<dbReference type="Bgee" id="ENSCPOG00000026849">
    <property type="expression patterns" value="Expressed in frontal cortex and 13 other cell types or tissues"/>
</dbReference>
<protein>
    <submittedName>
        <fullName evidence="3">Protein phosphatase 1 regulatory subunit 26</fullName>
    </submittedName>
</protein>
<dbReference type="InterPro" id="IPR031474">
    <property type="entry name" value="PPP1R26_N"/>
</dbReference>
<feature type="compositionally biased region" description="Basic and acidic residues" evidence="1">
    <location>
        <begin position="439"/>
        <end position="451"/>
    </location>
</feature>
<dbReference type="OrthoDB" id="9939953at2759"/>
<feature type="compositionally biased region" description="Basic and acidic residues" evidence="1">
    <location>
        <begin position="66"/>
        <end position="84"/>
    </location>
</feature>
<dbReference type="PANTHER" id="PTHR15724">
    <property type="entry name" value="PROTEIN PHOSPHATASE 1 REGULATORY SUBUNIT 26"/>
    <property type="match status" value="1"/>
</dbReference>
<feature type="compositionally biased region" description="Low complexity" evidence="1">
    <location>
        <begin position="209"/>
        <end position="218"/>
    </location>
</feature>
<dbReference type="HOGENOM" id="CLU_007963_1_0_1"/>
<reference evidence="4" key="1">
    <citation type="journal article" date="2011" name="Nature">
        <title>A high-resolution map of human evolutionary constraint using 29 mammals.</title>
        <authorList>
            <person name="Lindblad-Toh K."/>
            <person name="Garber M."/>
            <person name="Zuk O."/>
            <person name="Lin M.F."/>
            <person name="Parker B.J."/>
            <person name="Washietl S."/>
            <person name="Kheradpour P."/>
            <person name="Ernst J."/>
            <person name="Jordan G."/>
            <person name="Mauceli E."/>
            <person name="Ward L.D."/>
            <person name="Lowe C.B."/>
            <person name="Holloway A.K."/>
            <person name="Clamp M."/>
            <person name="Gnerre S."/>
            <person name="Alfoldi J."/>
            <person name="Beal K."/>
            <person name="Chang J."/>
            <person name="Clawson H."/>
            <person name="Cuff J."/>
            <person name="Di Palma F."/>
            <person name="Fitzgerald S."/>
            <person name="Flicek P."/>
            <person name="Guttman M."/>
            <person name="Hubisz M.J."/>
            <person name="Jaffe D.B."/>
            <person name="Jungreis I."/>
            <person name="Kent W.J."/>
            <person name="Kostka D."/>
            <person name="Lara M."/>
            <person name="Martins A.L."/>
            <person name="Massingham T."/>
            <person name="Moltke I."/>
            <person name="Raney B.J."/>
            <person name="Rasmussen M.D."/>
            <person name="Robinson J."/>
            <person name="Stark A."/>
            <person name="Vilella A.J."/>
            <person name="Wen J."/>
            <person name="Xie X."/>
            <person name="Zody M.C."/>
            <person name="Baldwin J."/>
            <person name="Bloom T."/>
            <person name="Chin C.W."/>
            <person name="Heiman D."/>
            <person name="Nicol R."/>
            <person name="Nusbaum C."/>
            <person name="Young S."/>
            <person name="Wilkinson J."/>
            <person name="Worley K.C."/>
            <person name="Kovar C.L."/>
            <person name="Muzny D.M."/>
            <person name="Gibbs R.A."/>
            <person name="Cree A."/>
            <person name="Dihn H.H."/>
            <person name="Fowler G."/>
            <person name="Jhangiani S."/>
            <person name="Joshi V."/>
            <person name="Lee S."/>
            <person name="Lewis L.R."/>
            <person name="Nazareth L.V."/>
            <person name="Okwuonu G."/>
            <person name="Santibanez J."/>
            <person name="Warren W.C."/>
            <person name="Mardis E.R."/>
            <person name="Weinstock G.M."/>
            <person name="Wilson R.K."/>
            <person name="Delehaunty K."/>
            <person name="Dooling D."/>
            <person name="Fronik C."/>
            <person name="Fulton L."/>
            <person name="Fulton B."/>
            <person name="Graves T."/>
            <person name="Minx P."/>
            <person name="Sodergren E."/>
            <person name="Birney E."/>
            <person name="Margulies E.H."/>
            <person name="Herrero J."/>
            <person name="Green E.D."/>
            <person name="Haussler D."/>
            <person name="Siepel A."/>
            <person name="Goldman N."/>
            <person name="Pollard K.S."/>
            <person name="Pedersen J.S."/>
            <person name="Lander E.S."/>
            <person name="Kellis M."/>
        </authorList>
    </citation>
    <scope>NUCLEOTIDE SEQUENCE [LARGE SCALE GENOMIC DNA]</scope>
    <source>
        <strain evidence="4">2N</strain>
    </source>
</reference>
<evidence type="ECO:0000256" key="1">
    <source>
        <dbReference type="SAM" id="MobiDB-lite"/>
    </source>
</evidence>